<feature type="domain" description="Carrier" evidence="5">
    <location>
        <begin position="76"/>
        <end position="153"/>
    </location>
</feature>
<dbReference type="GO" id="GO:0043041">
    <property type="term" value="P:amino acid activation for nonribosomal peptide biosynthetic process"/>
    <property type="evidence" value="ECO:0007669"/>
    <property type="project" value="TreeGrafter"/>
</dbReference>
<name>A0A5C4WKJ2_9ACTN</name>
<protein>
    <submittedName>
        <fullName evidence="6">Condensation protein</fullName>
    </submittedName>
</protein>
<dbReference type="Pfam" id="PF00668">
    <property type="entry name" value="Condensation"/>
    <property type="match status" value="1"/>
</dbReference>
<keyword evidence="7" id="KW-1185">Reference proteome</keyword>
<dbReference type="SMART" id="SM00823">
    <property type="entry name" value="PKS_PP"/>
    <property type="match status" value="2"/>
</dbReference>
<evidence type="ECO:0000313" key="7">
    <source>
        <dbReference type="Proteomes" id="UP000312512"/>
    </source>
</evidence>
<dbReference type="SMART" id="SM01294">
    <property type="entry name" value="PKS_PP_betabranch"/>
    <property type="match status" value="1"/>
</dbReference>
<feature type="compositionally biased region" description="Basic residues" evidence="4">
    <location>
        <begin position="12"/>
        <end position="37"/>
    </location>
</feature>
<dbReference type="GO" id="GO:0003824">
    <property type="term" value="F:catalytic activity"/>
    <property type="evidence" value="ECO:0007669"/>
    <property type="project" value="InterPro"/>
</dbReference>
<dbReference type="GO" id="GO:0031177">
    <property type="term" value="F:phosphopantetheine binding"/>
    <property type="evidence" value="ECO:0007669"/>
    <property type="project" value="InterPro"/>
</dbReference>
<dbReference type="SUPFAM" id="SSF47336">
    <property type="entry name" value="ACP-like"/>
    <property type="match status" value="2"/>
</dbReference>
<dbReference type="Gene3D" id="1.10.1200.10">
    <property type="entry name" value="ACP-like"/>
    <property type="match status" value="2"/>
</dbReference>
<evidence type="ECO:0000256" key="4">
    <source>
        <dbReference type="SAM" id="MobiDB-lite"/>
    </source>
</evidence>
<feature type="region of interest" description="Disordered" evidence="4">
    <location>
        <begin position="1"/>
        <end position="83"/>
    </location>
</feature>
<sequence>MDPATRGGRVPGRARRARSRRPARRGRTVRLHRRTRRAPPGSRAAAVQGGRGAAAAPRPPRDPHRRRPHHRSEPPPVTVEPEPQLRRIWADILDLPEHDISPGDSFLSLGGDSVLAVRTAALVRRRLGVVLAMSDIPVHHTLADLAAVVRERGAVRAADVPDLTVARRDDPLAPFPLLPLQQGYFVGQQDGWELSYESAHHYADLGLTGVDGDEAAEALRDALHRLAAHQPALRARILPDGSQRILDLDAPGAIPSLTVHDWRALDPEEAVRELAGLRAAMRAHGPDPATGPGIDLRLSLLPGGRGRLHSSMSLLLVDGWSSGVFHRDLFAFAADWNAVLAPLDIDFGDYVTAVQRLPETPQWQADHDWWWQRLDTFPQPPALPLAAEPDAVRADVMRSLETRLAPERWARVQERCRAHGVTPSAAALAAYAVALARTAGHRRFLLNSLQLNRLPLHPDVHRMVGAFSSTVLLPVELPERASFAVLARDLQALTGEALAHNLVSGVEVSRELARRWGTTRPVAPVVFQSTLGVDAAMGSAVPEEAGPLGRIDLADHRQELRTPQVAMEGRLYEARDELVIVLSLVEELFHAADVERLFATFTTLVRSLETPEGWESTCDLPVALDPDGGLRLGARPRATTGQDGGPPRDEVEQAVADCWRELLGLPERDRLDRAAEFFALGGDSLVAIRMLARLARAGLPQVTPRAFLAAPTVAGLAAAIRAKR</sequence>
<dbReference type="InterPro" id="IPR036736">
    <property type="entry name" value="ACP-like_sf"/>
</dbReference>
<dbReference type="Proteomes" id="UP000312512">
    <property type="component" value="Unassembled WGS sequence"/>
</dbReference>
<evidence type="ECO:0000259" key="5">
    <source>
        <dbReference type="PROSITE" id="PS50075"/>
    </source>
</evidence>
<dbReference type="InterPro" id="IPR020806">
    <property type="entry name" value="PKS_PP-bd"/>
</dbReference>
<gene>
    <name evidence="6" type="ORF">FH608_016800</name>
</gene>
<proteinExistence type="predicted"/>
<evidence type="ECO:0000256" key="3">
    <source>
        <dbReference type="ARBA" id="ARBA00022553"/>
    </source>
</evidence>
<evidence type="ECO:0000256" key="2">
    <source>
        <dbReference type="ARBA" id="ARBA00022450"/>
    </source>
</evidence>
<evidence type="ECO:0000313" key="6">
    <source>
        <dbReference type="EMBL" id="KAB8194821.1"/>
    </source>
</evidence>
<dbReference type="PROSITE" id="PS50075">
    <property type="entry name" value="CARRIER"/>
    <property type="match status" value="2"/>
</dbReference>
<dbReference type="EMBL" id="VDLX02000005">
    <property type="protein sequence ID" value="KAB8194821.1"/>
    <property type="molecule type" value="Genomic_DNA"/>
</dbReference>
<reference evidence="6 7" key="1">
    <citation type="submission" date="2019-10" db="EMBL/GenBank/DDBJ databases">
        <title>Nonomuraea sp. nov., isolated from Phyllanthus amarus.</title>
        <authorList>
            <person name="Klykleung N."/>
            <person name="Tanasupawat S."/>
        </authorList>
    </citation>
    <scope>NUCLEOTIDE SEQUENCE [LARGE SCALE GENOMIC DNA]</scope>
    <source>
        <strain evidence="6 7">PA1-10</strain>
    </source>
</reference>
<accession>A0A5C4WKJ2</accession>
<keyword evidence="2" id="KW-0596">Phosphopantetheine</keyword>
<dbReference type="PANTHER" id="PTHR45527:SF1">
    <property type="entry name" value="FATTY ACID SYNTHASE"/>
    <property type="match status" value="1"/>
</dbReference>
<dbReference type="OrthoDB" id="2085352at2"/>
<dbReference type="GO" id="GO:0005737">
    <property type="term" value="C:cytoplasm"/>
    <property type="evidence" value="ECO:0007669"/>
    <property type="project" value="TreeGrafter"/>
</dbReference>
<dbReference type="InterPro" id="IPR009081">
    <property type="entry name" value="PP-bd_ACP"/>
</dbReference>
<comment type="cofactor">
    <cofactor evidence="1">
        <name>pantetheine 4'-phosphate</name>
        <dbReference type="ChEBI" id="CHEBI:47942"/>
    </cofactor>
</comment>
<dbReference type="PROSITE" id="PS00012">
    <property type="entry name" value="PHOSPHOPANTETHEINE"/>
    <property type="match status" value="2"/>
</dbReference>
<dbReference type="SUPFAM" id="SSF52777">
    <property type="entry name" value="CoA-dependent acyltransferases"/>
    <property type="match status" value="2"/>
</dbReference>
<dbReference type="Gene3D" id="3.30.559.30">
    <property type="entry name" value="Nonribosomal peptide synthetase, condensation domain"/>
    <property type="match status" value="1"/>
</dbReference>
<feature type="compositionally biased region" description="Low complexity" evidence="4">
    <location>
        <begin position="43"/>
        <end position="56"/>
    </location>
</feature>
<comment type="caution">
    <text evidence="6">The sequence shown here is derived from an EMBL/GenBank/DDBJ whole genome shotgun (WGS) entry which is preliminary data.</text>
</comment>
<keyword evidence="3" id="KW-0597">Phosphoprotein</keyword>
<dbReference type="InterPro" id="IPR023213">
    <property type="entry name" value="CAT-like_dom_sf"/>
</dbReference>
<dbReference type="PANTHER" id="PTHR45527">
    <property type="entry name" value="NONRIBOSOMAL PEPTIDE SYNTHETASE"/>
    <property type="match status" value="1"/>
</dbReference>
<dbReference type="GO" id="GO:0008610">
    <property type="term" value="P:lipid biosynthetic process"/>
    <property type="evidence" value="ECO:0007669"/>
    <property type="project" value="UniProtKB-ARBA"/>
</dbReference>
<dbReference type="GO" id="GO:0044550">
    <property type="term" value="P:secondary metabolite biosynthetic process"/>
    <property type="evidence" value="ECO:0007669"/>
    <property type="project" value="TreeGrafter"/>
</dbReference>
<dbReference type="Gene3D" id="3.30.559.10">
    <property type="entry name" value="Chloramphenicol acetyltransferase-like domain"/>
    <property type="match status" value="1"/>
</dbReference>
<dbReference type="Pfam" id="PF00550">
    <property type="entry name" value="PP-binding"/>
    <property type="match status" value="2"/>
</dbReference>
<organism evidence="6 7">
    <name type="scientific">Nonomuraea phyllanthi</name>
    <dbReference type="NCBI Taxonomy" id="2219224"/>
    <lineage>
        <taxon>Bacteria</taxon>
        <taxon>Bacillati</taxon>
        <taxon>Actinomycetota</taxon>
        <taxon>Actinomycetes</taxon>
        <taxon>Streptosporangiales</taxon>
        <taxon>Streptosporangiaceae</taxon>
        <taxon>Nonomuraea</taxon>
    </lineage>
</organism>
<dbReference type="InterPro" id="IPR006162">
    <property type="entry name" value="Ppantetheine_attach_site"/>
</dbReference>
<dbReference type="InterPro" id="IPR001242">
    <property type="entry name" value="Condensation_dom"/>
</dbReference>
<feature type="domain" description="Carrier" evidence="5">
    <location>
        <begin position="649"/>
        <end position="724"/>
    </location>
</feature>
<evidence type="ECO:0000256" key="1">
    <source>
        <dbReference type="ARBA" id="ARBA00001957"/>
    </source>
</evidence>
<dbReference type="AlphaFoldDB" id="A0A5C4WKJ2"/>